<dbReference type="Pfam" id="PF02599">
    <property type="entry name" value="CsrA"/>
    <property type="match status" value="1"/>
</dbReference>
<dbReference type="GO" id="GO:0000160">
    <property type="term" value="P:phosphorelay signal transduction system"/>
    <property type="evidence" value="ECO:0007669"/>
    <property type="project" value="InterPro"/>
</dbReference>
<dbReference type="SUPFAM" id="SSF52172">
    <property type="entry name" value="CheY-like"/>
    <property type="match status" value="1"/>
</dbReference>
<dbReference type="GO" id="GO:0006402">
    <property type="term" value="P:mRNA catabolic process"/>
    <property type="evidence" value="ECO:0007669"/>
    <property type="project" value="InterPro"/>
</dbReference>
<evidence type="ECO:0000256" key="1">
    <source>
        <dbReference type="ARBA" id="ARBA00022553"/>
    </source>
</evidence>
<dbReference type="GO" id="GO:0006109">
    <property type="term" value="P:regulation of carbohydrate metabolic process"/>
    <property type="evidence" value="ECO:0007669"/>
    <property type="project" value="InterPro"/>
</dbReference>
<dbReference type="PROSITE" id="PS50110">
    <property type="entry name" value="RESPONSE_REGULATORY"/>
    <property type="match status" value="1"/>
</dbReference>
<evidence type="ECO:0000313" key="6">
    <source>
        <dbReference type="Proteomes" id="UP000536179"/>
    </source>
</evidence>
<dbReference type="RefSeq" id="WP_184302713.1">
    <property type="nucleotide sequence ID" value="NZ_JACHXU010000003.1"/>
</dbReference>
<feature type="modified residue" description="4-aspartylphosphate" evidence="2">
    <location>
        <position position="207"/>
    </location>
</feature>
<gene>
    <name evidence="5" type="ORF">FHS27_001119</name>
</gene>
<dbReference type="AlphaFoldDB" id="A0A7W5DVI7"/>
<dbReference type="PANTHER" id="PTHR44591:SF3">
    <property type="entry name" value="RESPONSE REGULATORY DOMAIN-CONTAINING PROTEIN"/>
    <property type="match status" value="1"/>
</dbReference>
<dbReference type="InterPro" id="IPR036107">
    <property type="entry name" value="CsrA_sf"/>
</dbReference>
<feature type="region of interest" description="Disordered" evidence="3">
    <location>
        <begin position="64"/>
        <end position="88"/>
    </location>
</feature>
<dbReference type="PANTHER" id="PTHR44591">
    <property type="entry name" value="STRESS RESPONSE REGULATOR PROTEIN 1"/>
    <property type="match status" value="1"/>
</dbReference>
<dbReference type="InterPro" id="IPR050595">
    <property type="entry name" value="Bact_response_regulator"/>
</dbReference>
<dbReference type="Pfam" id="PF00072">
    <property type="entry name" value="Response_reg"/>
    <property type="match status" value="1"/>
</dbReference>
<evidence type="ECO:0000256" key="2">
    <source>
        <dbReference type="PROSITE-ProRule" id="PRU00169"/>
    </source>
</evidence>
<proteinExistence type="predicted"/>
<name>A0A7W5DVI7_9BACT</name>
<dbReference type="CDD" id="cd17546">
    <property type="entry name" value="REC_hyHK_CKI1_RcsC-like"/>
    <property type="match status" value="1"/>
</dbReference>
<sequence length="294" mass="32542">MLVLSRRAQQQISFPNLGVTLSILQVRGRIVKVGIEAPPEITVLRQETLGKTTGQPSAVEAFEASHPGTASSFQDSTASDDTTAARDDAEHWRRNQLNTLGLYLDVIQMNLDCGETEDAKSVLETLIANLSNHNRKLAPTLTSPAISHVNDETPIHVLVVEDSDNERGLMTVLLAKYGFVVHVARDGAEAFEQLQQWAVLPDVILMDMQMPMFDGLQALQRIREDVRLRDVTVYAVTGSRRNQQDEPVGRGWDRWFAKPVDVEQLMHAITEDCAKTRAGENRIAGQGVGACRFS</sequence>
<protein>
    <submittedName>
        <fullName evidence="5">Carbon storage regulator CsrA</fullName>
    </submittedName>
</protein>
<dbReference type="Proteomes" id="UP000536179">
    <property type="component" value="Unassembled WGS sequence"/>
</dbReference>
<dbReference type="InterPro" id="IPR011006">
    <property type="entry name" value="CheY-like_superfamily"/>
</dbReference>
<dbReference type="EMBL" id="JACHXU010000003">
    <property type="protein sequence ID" value="MBB3205319.1"/>
    <property type="molecule type" value="Genomic_DNA"/>
</dbReference>
<dbReference type="Gene3D" id="2.60.40.4380">
    <property type="entry name" value="Translational regulator CsrA"/>
    <property type="match status" value="1"/>
</dbReference>
<keyword evidence="6" id="KW-1185">Reference proteome</keyword>
<comment type="caution">
    <text evidence="5">The sequence shown here is derived from an EMBL/GenBank/DDBJ whole genome shotgun (WGS) entry which is preliminary data.</text>
</comment>
<evidence type="ECO:0000259" key="4">
    <source>
        <dbReference type="PROSITE" id="PS50110"/>
    </source>
</evidence>
<keyword evidence="1 2" id="KW-0597">Phosphoprotein</keyword>
<dbReference type="SMART" id="SM00448">
    <property type="entry name" value="REC"/>
    <property type="match status" value="1"/>
</dbReference>
<dbReference type="InterPro" id="IPR003751">
    <property type="entry name" value="CsrA"/>
</dbReference>
<organism evidence="5 6">
    <name type="scientific">Aporhodopirellula rubra</name>
    <dbReference type="NCBI Taxonomy" id="980271"/>
    <lineage>
        <taxon>Bacteria</taxon>
        <taxon>Pseudomonadati</taxon>
        <taxon>Planctomycetota</taxon>
        <taxon>Planctomycetia</taxon>
        <taxon>Pirellulales</taxon>
        <taxon>Pirellulaceae</taxon>
        <taxon>Aporhodopirellula</taxon>
    </lineage>
</organism>
<accession>A0A7W5DVI7</accession>
<dbReference type="Gene3D" id="3.40.50.2300">
    <property type="match status" value="1"/>
</dbReference>
<reference evidence="5 6" key="1">
    <citation type="submission" date="2020-08" db="EMBL/GenBank/DDBJ databases">
        <title>Genomic Encyclopedia of Type Strains, Phase III (KMG-III): the genomes of soil and plant-associated and newly described type strains.</title>
        <authorList>
            <person name="Whitman W."/>
        </authorList>
    </citation>
    <scope>NUCLEOTIDE SEQUENCE [LARGE SCALE GENOMIC DNA]</scope>
    <source>
        <strain evidence="5 6">CECT 8075</strain>
    </source>
</reference>
<dbReference type="SUPFAM" id="SSF117130">
    <property type="entry name" value="CsrA-like"/>
    <property type="match status" value="1"/>
</dbReference>
<evidence type="ECO:0000256" key="3">
    <source>
        <dbReference type="SAM" id="MobiDB-lite"/>
    </source>
</evidence>
<feature type="domain" description="Response regulatory" evidence="4">
    <location>
        <begin position="156"/>
        <end position="273"/>
    </location>
</feature>
<feature type="compositionally biased region" description="Low complexity" evidence="3">
    <location>
        <begin position="69"/>
        <end position="82"/>
    </location>
</feature>
<dbReference type="InterPro" id="IPR001789">
    <property type="entry name" value="Sig_transdc_resp-reg_receiver"/>
</dbReference>
<evidence type="ECO:0000313" key="5">
    <source>
        <dbReference type="EMBL" id="MBB3205319.1"/>
    </source>
</evidence>
<dbReference type="GO" id="GO:0003723">
    <property type="term" value="F:RNA binding"/>
    <property type="evidence" value="ECO:0007669"/>
    <property type="project" value="InterPro"/>
</dbReference>